<dbReference type="Gene3D" id="3.40.50.10330">
    <property type="entry name" value="Probable inorganic polyphosphate/atp-NAD kinase, domain 1"/>
    <property type="match status" value="1"/>
</dbReference>
<evidence type="ECO:0000313" key="3">
    <source>
        <dbReference type="EMBL" id="GFN08462.1"/>
    </source>
</evidence>
<protein>
    <recommendedName>
        <fullName evidence="2">DAGKc domain-containing protein</fullName>
    </recommendedName>
</protein>
<proteinExistence type="predicted"/>
<comment type="caution">
    <text evidence="3">The sequence shown here is derived from an EMBL/GenBank/DDBJ whole genome shotgun (WGS) entry which is preliminary data.</text>
</comment>
<feature type="domain" description="DAGKc" evidence="2">
    <location>
        <begin position="1"/>
        <end position="114"/>
    </location>
</feature>
<dbReference type="EMBL" id="BLWD01000001">
    <property type="protein sequence ID" value="GFN08462.1"/>
    <property type="molecule type" value="Genomic_DNA"/>
</dbReference>
<feature type="compositionally biased region" description="Low complexity" evidence="1">
    <location>
        <begin position="119"/>
        <end position="152"/>
    </location>
</feature>
<feature type="region of interest" description="Disordered" evidence="1">
    <location>
        <begin position="182"/>
        <end position="207"/>
    </location>
</feature>
<feature type="region of interest" description="Disordered" evidence="1">
    <location>
        <begin position="109"/>
        <end position="170"/>
    </location>
</feature>
<dbReference type="InterPro" id="IPR016064">
    <property type="entry name" value="NAD/diacylglycerol_kinase_sf"/>
</dbReference>
<evidence type="ECO:0000259" key="2">
    <source>
        <dbReference type="PROSITE" id="PS50146"/>
    </source>
</evidence>
<dbReference type="AlphaFoldDB" id="A0A7J0D172"/>
<dbReference type="Proteomes" id="UP000498740">
    <property type="component" value="Unassembled WGS sequence"/>
</dbReference>
<dbReference type="InterPro" id="IPR001206">
    <property type="entry name" value="Diacylglycerol_kinase_cat_dom"/>
</dbReference>
<feature type="compositionally biased region" description="Low complexity" evidence="1">
    <location>
        <begin position="182"/>
        <end position="199"/>
    </location>
</feature>
<dbReference type="GO" id="GO:0016301">
    <property type="term" value="F:kinase activity"/>
    <property type="evidence" value="ECO:0007669"/>
    <property type="project" value="InterPro"/>
</dbReference>
<sequence>MVVNEASGTATATASLVRQALPLAEVVECAPADLSTAMEKAAGRGQALGVCGGDGTVNLAASVAATHGMPLAVFPGGTLNHFAYDLGIETVQEAAAALTAGDAIQVDLGRFRPGPKGPTGPTATSSTPSAWAPIRSSYGSGSTGRPGSAAGRRGARRPPRTARTAPLEAELQGADARCGWCSSATASSSGSARRPAGATTWRTGCWT</sequence>
<name>A0A7J0D172_STRMI</name>
<organism evidence="3 4">
    <name type="scientific">Streptomyces microflavus</name>
    <name type="common">Streptomyces lipmanii</name>
    <dbReference type="NCBI Taxonomy" id="1919"/>
    <lineage>
        <taxon>Bacteria</taxon>
        <taxon>Bacillati</taxon>
        <taxon>Actinomycetota</taxon>
        <taxon>Actinomycetes</taxon>
        <taxon>Kitasatosporales</taxon>
        <taxon>Streptomycetaceae</taxon>
        <taxon>Streptomyces</taxon>
    </lineage>
</organism>
<accession>A0A7J0D172</accession>
<evidence type="ECO:0000313" key="4">
    <source>
        <dbReference type="Proteomes" id="UP000498740"/>
    </source>
</evidence>
<dbReference type="SUPFAM" id="SSF111331">
    <property type="entry name" value="NAD kinase/diacylglycerol kinase-like"/>
    <property type="match status" value="1"/>
</dbReference>
<dbReference type="PROSITE" id="PS50146">
    <property type="entry name" value="DAGK"/>
    <property type="match status" value="1"/>
</dbReference>
<gene>
    <name evidence="3" type="ORF">Smic_70180</name>
</gene>
<reference evidence="3 4" key="1">
    <citation type="submission" date="2020-05" db="EMBL/GenBank/DDBJ databases">
        <title>Whole genome shotgun sequence of Streptomyces microflavus NBRC 13062.</title>
        <authorList>
            <person name="Komaki H."/>
            <person name="Tamura T."/>
        </authorList>
    </citation>
    <scope>NUCLEOTIDE SEQUENCE [LARGE SCALE GENOMIC DNA]</scope>
    <source>
        <strain evidence="3 4">NBRC 13062</strain>
    </source>
</reference>
<dbReference type="InterPro" id="IPR017438">
    <property type="entry name" value="ATP-NAD_kinase_N"/>
</dbReference>
<dbReference type="Pfam" id="PF00781">
    <property type="entry name" value="DAGK_cat"/>
    <property type="match status" value="1"/>
</dbReference>
<dbReference type="SMART" id="SM00046">
    <property type="entry name" value="DAGKc"/>
    <property type="match status" value="1"/>
</dbReference>
<evidence type="ECO:0000256" key="1">
    <source>
        <dbReference type="SAM" id="MobiDB-lite"/>
    </source>
</evidence>